<evidence type="ECO:0000313" key="3">
    <source>
        <dbReference type="EMBL" id="KDN72204.1"/>
    </source>
</evidence>
<dbReference type="eggNOG" id="ENOG502T4S1">
    <property type="taxonomic scope" value="Eukaryota"/>
</dbReference>
<dbReference type="InterPro" id="IPR016197">
    <property type="entry name" value="Chromo-like_dom_sf"/>
</dbReference>
<dbReference type="OrthoDB" id="4850971at2759"/>
<protein>
    <recommendedName>
        <fullName evidence="5">Chromo domain-containing protein</fullName>
    </recommendedName>
</protein>
<proteinExistence type="predicted"/>
<reference evidence="4" key="1">
    <citation type="journal article" date="2014" name="Genome Announc.">
        <title>Draft genome sequence of Colletotrichum sublineola, a destructive pathogen of cultivated sorghum.</title>
        <authorList>
            <person name="Baroncelli R."/>
            <person name="Sanz-Martin J.M."/>
            <person name="Rech G.E."/>
            <person name="Sukno S.A."/>
            <person name="Thon M.R."/>
        </authorList>
    </citation>
    <scope>NUCLEOTIDE SEQUENCE [LARGE SCALE GENOMIC DNA]</scope>
    <source>
        <strain evidence="4">TX430BB</strain>
    </source>
</reference>
<keyword evidence="4" id="KW-1185">Reference proteome</keyword>
<feature type="compositionally biased region" description="Polar residues" evidence="2">
    <location>
        <begin position="139"/>
        <end position="149"/>
    </location>
</feature>
<dbReference type="EMBL" id="JMSE01000022">
    <property type="protein sequence ID" value="KDN72204.1"/>
    <property type="molecule type" value="Genomic_DNA"/>
</dbReference>
<name>A0A066XX13_COLSU</name>
<evidence type="ECO:0000256" key="2">
    <source>
        <dbReference type="SAM" id="MobiDB-lite"/>
    </source>
</evidence>
<evidence type="ECO:0000313" key="4">
    <source>
        <dbReference type="Proteomes" id="UP000027238"/>
    </source>
</evidence>
<dbReference type="AlphaFoldDB" id="A0A066XX13"/>
<organism evidence="3 4">
    <name type="scientific">Colletotrichum sublineola</name>
    <name type="common">Sorghum anthracnose fungus</name>
    <dbReference type="NCBI Taxonomy" id="1173701"/>
    <lineage>
        <taxon>Eukaryota</taxon>
        <taxon>Fungi</taxon>
        <taxon>Dikarya</taxon>
        <taxon>Ascomycota</taxon>
        <taxon>Pezizomycotina</taxon>
        <taxon>Sordariomycetes</taxon>
        <taxon>Hypocreomycetidae</taxon>
        <taxon>Glomerellales</taxon>
        <taxon>Glomerellaceae</taxon>
        <taxon>Colletotrichum</taxon>
        <taxon>Colletotrichum graminicola species complex</taxon>
    </lineage>
</organism>
<dbReference type="STRING" id="1173701.A0A066XX13"/>
<comment type="subunit">
    <text evidence="1">Component of the NuA4 histone acetyltransferase complex.</text>
</comment>
<feature type="region of interest" description="Disordered" evidence="2">
    <location>
        <begin position="129"/>
        <end position="149"/>
    </location>
</feature>
<dbReference type="Proteomes" id="UP000027238">
    <property type="component" value="Unassembled WGS sequence"/>
</dbReference>
<accession>A0A066XX13</accession>
<evidence type="ECO:0008006" key="5">
    <source>
        <dbReference type="Google" id="ProtNLM"/>
    </source>
</evidence>
<dbReference type="SUPFAM" id="SSF54160">
    <property type="entry name" value="Chromo domain-like"/>
    <property type="match status" value="1"/>
</dbReference>
<dbReference type="Gene3D" id="2.40.50.40">
    <property type="match status" value="1"/>
</dbReference>
<sequence length="149" mass="16972">MVNQRYELEAITGHRLDPNDPARVEMRCQWTEGGFTWEPEEHLQLDAPRLWRSYIKTHNHRQVLGNQEDLWIVLKVKSHSKLANGLVQLRVSWVGSTEETTETESFVQKNRPQALNEYWMALGGRKTALGSRKAKGGNDSATAKASSVD</sequence>
<dbReference type="HOGENOM" id="CLU_122935_0_0_1"/>
<gene>
    <name evidence="3" type="ORF">CSUB01_12297</name>
</gene>
<evidence type="ECO:0000256" key="1">
    <source>
        <dbReference type="ARBA" id="ARBA00011353"/>
    </source>
</evidence>
<dbReference type="OMA" id="MWHILAV"/>
<comment type="caution">
    <text evidence="3">The sequence shown here is derived from an EMBL/GenBank/DDBJ whole genome shotgun (WGS) entry which is preliminary data.</text>
</comment>
<dbReference type="CDD" id="cd00024">
    <property type="entry name" value="CD_CSD"/>
    <property type="match status" value="1"/>
</dbReference>